<evidence type="ECO:0000313" key="2">
    <source>
        <dbReference type="EMBL" id="APW59517.1"/>
    </source>
</evidence>
<keyword evidence="1" id="KW-1133">Transmembrane helix</keyword>
<keyword evidence="3" id="KW-1185">Reference proteome</keyword>
<dbReference type="OrthoDB" id="220056at2"/>
<name>A0A1U7CKS7_9BACT</name>
<dbReference type="Proteomes" id="UP000186309">
    <property type="component" value="Chromosome"/>
</dbReference>
<dbReference type="RefSeq" id="WP_076343686.1">
    <property type="nucleotide sequence ID" value="NZ_CP019082.1"/>
</dbReference>
<keyword evidence="1" id="KW-0812">Transmembrane</keyword>
<feature type="transmembrane region" description="Helical" evidence="1">
    <location>
        <begin position="35"/>
        <end position="57"/>
    </location>
</feature>
<dbReference type="EMBL" id="CP019082">
    <property type="protein sequence ID" value="APW59517.1"/>
    <property type="molecule type" value="Genomic_DNA"/>
</dbReference>
<feature type="transmembrane region" description="Helical" evidence="1">
    <location>
        <begin position="164"/>
        <end position="184"/>
    </location>
</feature>
<sequence length="743" mass="82118">MSILNDLPTIESLRDDQRALRADLSRLRRRLRIQLMLELIAEAAVALAATGALLVLLDWQLRLSRPVRLVLLGLSLAVIAGFLAVRAVRRWRSSRLDELSLAVTLDRFRPGLGQQVADVLQLPDLLDEPRSAVSPAMVRLAVRQATEALARSDWRSLWNRRRTALHAVALLVGAAVPTVFAVAAPAAARLSFARWILGSNERWPQQTYLTVMGLDARGRLLAPRDERILMEVRTDLPLTESRGDRWSVGGRGEPLILRRKPDHPRQPREVALRERTAKNAIRSGMMVETDPVRFRYEFPPSSSSSSFELTGGDDWLGPITVDRVDRPALAATKLRVKEPGTADPEFRAIDDAGQHLLFLPDSEIELTLVGTEALSEAQMKIHPGAAPELKRIDDRSFVASWTLREAVTLEILLTSADTGLASKTSFLSIGLLRDREPRVTLRASGVGGHVTPIATIPLTIAATDDFGLAVLRIQADRSVLVEEKDKPEQKVVRSTINLPFEVDPAHPTLDLQVRHDLSLQSDPPKVGAVLRFTGEADDRCARGVQTGRSSVLALSVVSADELFYEILIRQRAERTKFMSVLEAAEKNTPTLEGSPTAEDLVRVMRTEQSGARQLEQITGRVADTLQEMKLNQIGSPKSHRLLQEGVVEPLRALTTGPMAQLRGMLQTLAGAAAAPGASKDAARLLHAEVVTKMKNILEQMSQWESFVDVVNQVAEVIKMEQKVLQETEKARETRTQEVFDDKP</sequence>
<evidence type="ECO:0000256" key="1">
    <source>
        <dbReference type="SAM" id="Phobius"/>
    </source>
</evidence>
<reference evidence="3" key="1">
    <citation type="submission" date="2016-12" db="EMBL/GenBank/DDBJ databases">
        <title>Comparative genomics of four Isosphaeraceae planctomycetes: a common pool of plasmids and glycoside hydrolase genes.</title>
        <authorList>
            <person name="Ivanova A."/>
        </authorList>
    </citation>
    <scope>NUCLEOTIDE SEQUENCE [LARGE SCALE GENOMIC DNA]</scope>
    <source>
        <strain evidence="3">PX4</strain>
    </source>
</reference>
<gene>
    <name evidence="2" type="ORF">BSF38_00941</name>
</gene>
<accession>A0A1U7CKS7</accession>
<organism evidence="2 3">
    <name type="scientific">Paludisphaera borealis</name>
    <dbReference type="NCBI Taxonomy" id="1387353"/>
    <lineage>
        <taxon>Bacteria</taxon>
        <taxon>Pseudomonadati</taxon>
        <taxon>Planctomycetota</taxon>
        <taxon>Planctomycetia</taxon>
        <taxon>Isosphaerales</taxon>
        <taxon>Isosphaeraceae</taxon>
        <taxon>Paludisphaera</taxon>
    </lineage>
</organism>
<dbReference type="AlphaFoldDB" id="A0A1U7CKS7"/>
<evidence type="ECO:0000313" key="3">
    <source>
        <dbReference type="Proteomes" id="UP000186309"/>
    </source>
</evidence>
<feature type="transmembrane region" description="Helical" evidence="1">
    <location>
        <begin position="69"/>
        <end position="88"/>
    </location>
</feature>
<dbReference type="STRING" id="1387353.BSF38_00941"/>
<proteinExistence type="predicted"/>
<protein>
    <submittedName>
        <fullName evidence="2">Uncharacterized protein</fullName>
    </submittedName>
</protein>
<dbReference type="KEGG" id="pbor:BSF38_00941"/>
<keyword evidence="1" id="KW-0472">Membrane</keyword>